<accession>A0ABT6MI14</accession>
<keyword evidence="3" id="KW-1185">Reference proteome</keyword>
<dbReference type="Pfam" id="PF00756">
    <property type="entry name" value="Esterase"/>
    <property type="match status" value="1"/>
</dbReference>
<dbReference type="Gene3D" id="3.40.50.1820">
    <property type="entry name" value="alpha/beta hydrolase"/>
    <property type="match status" value="1"/>
</dbReference>
<proteinExistence type="predicted"/>
<sequence length="356" mass="37963">MNNVNGMQRLRTVCAALATAATLPLLGGIPATAEVTGAPDATAVDATSAARLVTSAQRAGQRVDIEVYSPSMQRNIPLQVLRPKDTSTPAPTFYLLNGAGGGEDGAAWDLQTDVGDFFADKHVNVVTPMEGAFSYYTDWRNPDPGLAATSGNNGINKWTTFLTEELPPVIDDVFGTTGDNAIAAISMTGTSVLDLTIEAPALYKSVGSFSGCAITSETPGRQFVKLVVGLGDGNVDNMWGPPDDPEWIARDPYVNADKLPRIPMYISTASGLPGPHDTMDNPRIEGKPTVLASQVVVGGIIEASTQYCTARLSERTRALGMDNIVYNFRPAGTHSWGYWEDDLHESWPMIARSLGI</sequence>
<evidence type="ECO:0000313" key="2">
    <source>
        <dbReference type="EMBL" id="MDH6283499.1"/>
    </source>
</evidence>
<dbReference type="InterPro" id="IPR050583">
    <property type="entry name" value="Mycobacterial_A85_antigen"/>
</dbReference>
<keyword evidence="2" id="KW-0012">Acyltransferase</keyword>
<keyword evidence="1" id="KW-0732">Signal</keyword>
<reference evidence="2 3" key="1">
    <citation type="submission" date="2023-04" db="EMBL/GenBank/DDBJ databases">
        <title>Forest soil microbial communities from Buena Vista Peninsula, Colon Province, Panama.</title>
        <authorList>
            <person name="Bouskill N."/>
        </authorList>
    </citation>
    <scope>NUCLEOTIDE SEQUENCE [LARGE SCALE GENOMIC DNA]</scope>
    <source>
        <strain evidence="2 3">CFH S0262</strain>
    </source>
</reference>
<dbReference type="EMBL" id="JARXVC010000014">
    <property type="protein sequence ID" value="MDH6283499.1"/>
    <property type="molecule type" value="Genomic_DNA"/>
</dbReference>
<dbReference type="Proteomes" id="UP001160334">
    <property type="component" value="Unassembled WGS sequence"/>
</dbReference>
<dbReference type="EC" id="2.3.1.122" evidence="2"/>
<comment type="caution">
    <text evidence="2">The sequence shown here is derived from an EMBL/GenBank/DDBJ whole genome shotgun (WGS) entry which is preliminary data.</text>
</comment>
<dbReference type="SUPFAM" id="SSF53474">
    <property type="entry name" value="alpha/beta-Hydrolases"/>
    <property type="match status" value="1"/>
</dbReference>
<dbReference type="GO" id="GO:0004144">
    <property type="term" value="F:diacylglycerol O-acyltransferase activity"/>
    <property type="evidence" value="ECO:0007669"/>
    <property type="project" value="UniProtKB-EC"/>
</dbReference>
<dbReference type="InterPro" id="IPR029058">
    <property type="entry name" value="AB_hydrolase_fold"/>
</dbReference>
<name>A0ABT6MI14_9NOCA</name>
<dbReference type="GO" id="GO:0050348">
    <property type="term" value="F:trehalose O-mycolyltransferase activity"/>
    <property type="evidence" value="ECO:0007669"/>
    <property type="project" value="UniProtKB-EC"/>
</dbReference>
<gene>
    <name evidence="2" type="ORF">M2280_004747</name>
</gene>
<protein>
    <submittedName>
        <fullName evidence="2">Diacylglycerol O-acyltransferase/trehalose O-mycolyltransferase</fullName>
        <ecNumber evidence="2">2.3.1.122</ecNumber>
        <ecNumber evidence="2">2.3.1.20</ecNumber>
    </submittedName>
</protein>
<dbReference type="RefSeq" id="WP_280762766.1">
    <property type="nucleotide sequence ID" value="NZ_JARXVC010000014.1"/>
</dbReference>
<dbReference type="InterPro" id="IPR000801">
    <property type="entry name" value="Esterase-like"/>
</dbReference>
<evidence type="ECO:0000313" key="3">
    <source>
        <dbReference type="Proteomes" id="UP001160334"/>
    </source>
</evidence>
<feature type="chain" id="PRO_5045958413" evidence="1">
    <location>
        <begin position="34"/>
        <end position="356"/>
    </location>
</feature>
<keyword evidence="2" id="KW-0808">Transferase</keyword>
<dbReference type="PANTHER" id="PTHR48098:SF1">
    <property type="entry name" value="DIACYLGLYCEROL ACYLTRANSFERASE_MYCOLYLTRANSFERASE AG85A"/>
    <property type="match status" value="1"/>
</dbReference>
<dbReference type="EC" id="2.3.1.20" evidence="2"/>
<dbReference type="PANTHER" id="PTHR48098">
    <property type="entry name" value="ENTEROCHELIN ESTERASE-RELATED"/>
    <property type="match status" value="1"/>
</dbReference>
<organism evidence="2 3">
    <name type="scientific">Prescottella agglutinans</name>
    <dbReference type="NCBI Taxonomy" id="1644129"/>
    <lineage>
        <taxon>Bacteria</taxon>
        <taxon>Bacillati</taxon>
        <taxon>Actinomycetota</taxon>
        <taxon>Actinomycetes</taxon>
        <taxon>Mycobacteriales</taxon>
        <taxon>Nocardiaceae</taxon>
        <taxon>Prescottella</taxon>
    </lineage>
</organism>
<feature type="signal peptide" evidence="1">
    <location>
        <begin position="1"/>
        <end position="33"/>
    </location>
</feature>
<evidence type="ECO:0000256" key="1">
    <source>
        <dbReference type="SAM" id="SignalP"/>
    </source>
</evidence>